<dbReference type="InterPro" id="IPR002178">
    <property type="entry name" value="PTS_EIIA_type-2_dom"/>
</dbReference>
<dbReference type="InterPro" id="IPR050893">
    <property type="entry name" value="Sugar_PTS"/>
</dbReference>
<dbReference type="SUPFAM" id="SSF55804">
    <property type="entry name" value="Phoshotransferase/anion transport protein"/>
    <property type="match status" value="1"/>
</dbReference>
<dbReference type="STRING" id="520764.AN618_08370"/>
<keyword evidence="7" id="KW-0598">Phosphotransferase system</keyword>
<evidence type="ECO:0000256" key="3">
    <source>
        <dbReference type="ARBA" id="ARBA00022448"/>
    </source>
</evidence>
<evidence type="ECO:0000256" key="7">
    <source>
        <dbReference type="ARBA" id="ARBA00022683"/>
    </source>
</evidence>
<dbReference type="PROSITE" id="PS51094">
    <property type="entry name" value="PTS_EIIA_TYPE_2"/>
    <property type="match status" value="1"/>
</dbReference>
<dbReference type="FunCoup" id="A0A140LBA0">
    <property type="interactions" value="38"/>
</dbReference>
<keyword evidence="4" id="KW-0597">Phosphoprotein</keyword>
<dbReference type="RefSeq" id="WP_066352441.1">
    <property type="nucleotide sequence ID" value="NZ_LOED01000007.1"/>
</dbReference>
<evidence type="ECO:0000256" key="11">
    <source>
        <dbReference type="ARBA" id="ARBA00030962"/>
    </source>
</evidence>
<keyword evidence="5" id="KW-0762">Sugar transport</keyword>
<feature type="domain" description="PTS EIIA type-2" evidence="12">
    <location>
        <begin position="11"/>
        <end position="151"/>
    </location>
</feature>
<protein>
    <recommendedName>
        <fullName evidence="2">Mannitol-specific phosphotransferase enzyme IIA component</fullName>
    </recommendedName>
    <alternativeName>
        <fullName evidence="10">EIIA</fullName>
    </alternativeName>
    <alternativeName>
        <fullName evidence="11">EIII</fullName>
    </alternativeName>
    <alternativeName>
        <fullName evidence="9">PTS system mannitol-specific EIIA component</fullName>
    </alternativeName>
</protein>
<keyword evidence="8" id="KW-0418">Kinase</keyword>
<evidence type="ECO:0000256" key="5">
    <source>
        <dbReference type="ARBA" id="ARBA00022597"/>
    </source>
</evidence>
<evidence type="ECO:0000313" key="13">
    <source>
        <dbReference type="EMBL" id="KXG77825.1"/>
    </source>
</evidence>
<proteinExistence type="predicted"/>
<evidence type="ECO:0000256" key="10">
    <source>
        <dbReference type="ARBA" id="ARBA00030956"/>
    </source>
</evidence>
<dbReference type="InParanoid" id="A0A140LBA0"/>
<sequence>MAFAFFRKKDEVLSEKAVAVGAKAKDKYEAIEIVGELLVREGRVERSYIDEMKKREELLSTYIGNGIAIPHGGSEAKEKIKKSGLAVAQFPEGVDFGDGNKAYIVIGIAAKGDEHLEILSNIAATCEDEKRVNKLIETKDPKEIIKLLKEGFSR</sequence>
<dbReference type="Proteomes" id="UP000070427">
    <property type="component" value="Unassembled WGS sequence"/>
</dbReference>
<dbReference type="GO" id="GO:0009401">
    <property type="term" value="P:phosphoenolpyruvate-dependent sugar phosphotransferase system"/>
    <property type="evidence" value="ECO:0007669"/>
    <property type="project" value="UniProtKB-KW"/>
</dbReference>
<evidence type="ECO:0000259" key="12">
    <source>
        <dbReference type="PROSITE" id="PS51094"/>
    </source>
</evidence>
<evidence type="ECO:0000313" key="14">
    <source>
        <dbReference type="Proteomes" id="UP000070427"/>
    </source>
</evidence>
<dbReference type="Gene3D" id="3.40.930.10">
    <property type="entry name" value="Mannitol-specific EII, Chain A"/>
    <property type="match status" value="1"/>
</dbReference>
<dbReference type="Pfam" id="PF00359">
    <property type="entry name" value="PTS_EIIA_2"/>
    <property type="match status" value="1"/>
</dbReference>
<evidence type="ECO:0000256" key="2">
    <source>
        <dbReference type="ARBA" id="ARBA00014783"/>
    </source>
</evidence>
<dbReference type="PROSITE" id="PS00372">
    <property type="entry name" value="PTS_EIIA_TYPE_2_HIS"/>
    <property type="match status" value="1"/>
</dbReference>
<accession>A0A140LBA0</accession>
<keyword evidence="6 13" id="KW-0808">Transferase</keyword>
<gene>
    <name evidence="13" type="primary">mtlF</name>
    <name evidence="13" type="ORF">AN618_08370</name>
</gene>
<keyword evidence="14" id="KW-1185">Reference proteome</keyword>
<dbReference type="InterPro" id="IPR016152">
    <property type="entry name" value="PTrfase/Anion_transptr"/>
</dbReference>
<dbReference type="PANTHER" id="PTHR30181:SF2">
    <property type="entry name" value="PTS SYSTEM MANNITOL-SPECIFIC EIICBA COMPONENT"/>
    <property type="match status" value="1"/>
</dbReference>
<comment type="function">
    <text evidence="1">The phosphoenolpyruvate-dependent sugar phosphotransferase system (sugar PTS), a major carbohydrate active transport system, catalyzes the phosphorylation of incoming sugar substrates concomitantly with their translocation across the cell membrane. The enzyme II CmtAB PTS system is involved in D-mannitol transport.</text>
</comment>
<reference evidence="13 14" key="1">
    <citation type="submission" date="2015-12" db="EMBL/GenBank/DDBJ databases">
        <title>Draft genome sequnece of Fervidicola ferrireducens strain Y170.</title>
        <authorList>
            <person name="Patel B.K."/>
        </authorList>
    </citation>
    <scope>NUCLEOTIDE SEQUENCE [LARGE SCALE GENOMIC DNA]</scope>
    <source>
        <strain evidence="13 14">Y170</strain>
    </source>
</reference>
<evidence type="ECO:0000256" key="8">
    <source>
        <dbReference type="ARBA" id="ARBA00022777"/>
    </source>
</evidence>
<dbReference type="EMBL" id="LOED01000007">
    <property type="protein sequence ID" value="KXG77825.1"/>
    <property type="molecule type" value="Genomic_DNA"/>
</dbReference>
<evidence type="ECO:0000256" key="9">
    <source>
        <dbReference type="ARBA" id="ARBA00029908"/>
    </source>
</evidence>
<dbReference type="PANTHER" id="PTHR30181">
    <property type="entry name" value="MANNITOL PERMEASE IIC COMPONENT"/>
    <property type="match status" value="1"/>
</dbReference>
<dbReference type="OrthoDB" id="1640042at2"/>
<dbReference type="AlphaFoldDB" id="A0A140LBA0"/>
<evidence type="ECO:0000256" key="6">
    <source>
        <dbReference type="ARBA" id="ARBA00022679"/>
    </source>
</evidence>
<dbReference type="CDD" id="cd00211">
    <property type="entry name" value="PTS_IIA_fru"/>
    <property type="match status" value="1"/>
</dbReference>
<dbReference type="GO" id="GO:0005886">
    <property type="term" value="C:plasma membrane"/>
    <property type="evidence" value="ECO:0007669"/>
    <property type="project" value="TreeGrafter"/>
</dbReference>
<dbReference type="GO" id="GO:0016301">
    <property type="term" value="F:kinase activity"/>
    <property type="evidence" value="ECO:0007669"/>
    <property type="project" value="UniProtKB-KW"/>
</dbReference>
<dbReference type="GO" id="GO:0090563">
    <property type="term" value="F:protein-phosphocysteine-sugar phosphotransferase activity"/>
    <property type="evidence" value="ECO:0007669"/>
    <property type="project" value="TreeGrafter"/>
</dbReference>
<name>A0A140LBA0_9FIRM</name>
<organism evidence="13 14">
    <name type="scientific">Fervidicola ferrireducens</name>
    <dbReference type="NCBI Taxonomy" id="520764"/>
    <lineage>
        <taxon>Bacteria</taxon>
        <taxon>Bacillati</taxon>
        <taxon>Bacillota</taxon>
        <taxon>Clostridia</taxon>
        <taxon>Thermosediminibacterales</taxon>
        <taxon>Thermosediminibacteraceae</taxon>
        <taxon>Fervidicola</taxon>
    </lineage>
</organism>
<comment type="caution">
    <text evidence="13">The sequence shown here is derived from an EMBL/GenBank/DDBJ whole genome shotgun (WGS) entry which is preliminary data.</text>
</comment>
<evidence type="ECO:0000256" key="1">
    <source>
        <dbReference type="ARBA" id="ARBA00002434"/>
    </source>
</evidence>
<keyword evidence="3" id="KW-0813">Transport</keyword>
<evidence type="ECO:0000256" key="4">
    <source>
        <dbReference type="ARBA" id="ARBA00022553"/>
    </source>
</evidence>